<dbReference type="SUPFAM" id="SSF51120">
    <property type="entry name" value="beta-Roll"/>
    <property type="match status" value="1"/>
</dbReference>
<dbReference type="AlphaFoldDB" id="A0A6L6PUT0"/>
<dbReference type="Gene3D" id="1.10.3130.20">
    <property type="entry name" value="Phycobilisome linker domain"/>
    <property type="match status" value="1"/>
</dbReference>
<dbReference type="InterPro" id="IPR038255">
    <property type="entry name" value="PBS_linker_sf"/>
</dbReference>
<dbReference type="InterPro" id="IPR011049">
    <property type="entry name" value="Serralysin-like_metalloprot_C"/>
</dbReference>
<name>A0A6L6PUT0_9BURK</name>
<dbReference type="Gene3D" id="2.160.20.160">
    <property type="match status" value="1"/>
</dbReference>
<dbReference type="Pfam" id="PF13946">
    <property type="entry name" value="DUF4214"/>
    <property type="match status" value="1"/>
</dbReference>
<evidence type="ECO:0000259" key="1">
    <source>
        <dbReference type="Pfam" id="PF13946"/>
    </source>
</evidence>
<dbReference type="InterPro" id="IPR025282">
    <property type="entry name" value="DUF4214"/>
</dbReference>
<sequence>MTACFHGVSMATVAINFSQATIDALAAQRASAPAAPTLGKAIDQVIQAGYSFSANHYFYSDILLATPESWLTYPDGGYQYFYGMTKTGATSGAITATMLEDYAPDAYRLVYEGQLKFSYTTNADNGVVLTNEGGAVTRVTLESRLAPDDAKYDKVFGNTTTVLSGTLSSDNAVQFNSTINAINLSADNVLASAKIAGTINASGNTADVGLGTSSAMLSGTVTSLQQTYTDGSTFTFSGTVAATSAMALDERLLSDSTYFSGNDTISVTMPATLPTAYAVNSGDGNDRITITGGGSMLSANGGNGDDTFVLGDHGHTVTGGAGMDSAIFSGARASYAVAASTTVTGTSTVAAIGGATDTLSGIERIQFDNAYVALDIAGNAGEVFRLYQAAFNRVPDLGGLGYWIKQVDNGLALQTMARYFTESAEFQALYGANPANDALVTSFYHNALHRDPDAGGFAYWLDVLNRKLVSTSDMLGFFSDSAENQAAVLPAILTGIAYTPYN</sequence>
<gene>
    <name evidence="2" type="ORF">GM668_03995</name>
</gene>
<dbReference type="EMBL" id="WNLA01000001">
    <property type="protein sequence ID" value="MTW01247.1"/>
    <property type="molecule type" value="Genomic_DNA"/>
</dbReference>
<evidence type="ECO:0000313" key="2">
    <source>
        <dbReference type="EMBL" id="MTW01247.1"/>
    </source>
</evidence>
<dbReference type="Proteomes" id="UP000484015">
    <property type="component" value="Unassembled WGS sequence"/>
</dbReference>
<proteinExistence type="predicted"/>
<keyword evidence="3" id="KW-1185">Reference proteome</keyword>
<accession>A0A6L6PUT0</accession>
<organism evidence="2 3">
    <name type="scientific">Pseudoduganella ginsengisoli</name>
    <dbReference type="NCBI Taxonomy" id="1462440"/>
    <lineage>
        <taxon>Bacteria</taxon>
        <taxon>Pseudomonadati</taxon>
        <taxon>Pseudomonadota</taxon>
        <taxon>Betaproteobacteria</taxon>
        <taxon>Burkholderiales</taxon>
        <taxon>Oxalobacteraceae</taxon>
        <taxon>Telluria group</taxon>
        <taxon>Pseudoduganella</taxon>
    </lineage>
</organism>
<reference evidence="2 3" key="1">
    <citation type="submission" date="2019-11" db="EMBL/GenBank/DDBJ databases">
        <title>Type strains purchased from KCTC, JCM and DSMZ.</title>
        <authorList>
            <person name="Lu H."/>
        </authorList>
    </citation>
    <scope>NUCLEOTIDE SEQUENCE [LARGE SCALE GENOMIC DNA]</scope>
    <source>
        <strain evidence="2 3">KCTC 42409</strain>
    </source>
</reference>
<evidence type="ECO:0000313" key="3">
    <source>
        <dbReference type="Proteomes" id="UP000484015"/>
    </source>
</evidence>
<comment type="caution">
    <text evidence="2">The sequence shown here is derived from an EMBL/GenBank/DDBJ whole genome shotgun (WGS) entry which is preliminary data.</text>
</comment>
<protein>
    <submittedName>
        <fullName evidence="2">DUF4214 domain-containing protein</fullName>
    </submittedName>
</protein>
<feature type="domain" description="DUF4214" evidence="1">
    <location>
        <begin position="418"/>
        <end position="486"/>
    </location>
</feature>
<dbReference type="OrthoDB" id="480426at2"/>